<protein>
    <submittedName>
        <fullName evidence="1">Uncharacterized protein</fullName>
    </submittedName>
</protein>
<dbReference type="AlphaFoldDB" id="A0A829X3D9"/>
<sequence>MVSCEMSFFLMAVMRELLDHRVLPNTSGASVSPSGAD</sequence>
<dbReference type="Proteomes" id="UP000484858">
    <property type="component" value="Unassembled WGS sequence"/>
</dbReference>
<gene>
    <name evidence="1" type="ORF">NBRC3293_0666</name>
</gene>
<evidence type="ECO:0000313" key="1">
    <source>
        <dbReference type="EMBL" id="GEM16169.1"/>
    </source>
</evidence>
<evidence type="ECO:0000313" key="2">
    <source>
        <dbReference type="Proteomes" id="UP000484858"/>
    </source>
</evidence>
<name>A0A829X3D9_GLUOY</name>
<dbReference type="EMBL" id="BARJ01000003">
    <property type="protein sequence ID" value="GEM16169.1"/>
    <property type="molecule type" value="Genomic_DNA"/>
</dbReference>
<accession>A0A829X3D9</accession>
<organism evidence="1 2">
    <name type="scientific">Gluconobacter oxydans NBRC 3293</name>
    <dbReference type="NCBI Taxonomy" id="1315969"/>
    <lineage>
        <taxon>Bacteria</taxon>
        <taxon>Pseudomonadati</taxon>
        <taxon>Pseudomonadota</taxon>
        <taxon>Alphaproteobacteria</taxon>
        <taxon>Acetobacterales</taxon>
        <taxon>Acetobacteraceae</taxon>
        <taxon>Gluconobacter</taxon>
    </lineage>
</organism>
<reference evidence="1 2" key="1">
    <citation type="submission" date="2013-04" db="EMBL/GenBank/DDBJ databases">
        <title>Gluconobacter oxydans NBRC 3293 whole genome sequence.</title>
        <authorList>
            <person name="Matsutani M."/>
            <person name="Yakushi T."/>
            <person name="Matsushita K."/>
        </authorList>
    </citation>
    <scope>NUCLEOTIDE SEQUENCE [LARGE SCALE GENOMIC DNA]</scope>
    <source>
        <strain evidence="1 2">NBRC 3293</strain>
    </source>
</reference>
<comment type="caution">
    <text evidence="1">The sequence shown here is derived from an EMBL/GenBank/DDBJ whole genome shotgun (WGS) entry which is preliminary data.</text>
</comment>
<proteinExistence type="predicted"/>